<accession>A0A8H3YSQ3</accession>
<sequence length="420" mass="46990">MAAQPVWHWDTVRNSYYCWSEVEQSYVLQDGTRIPAAGSSQTQYSPVNYTEPRTQGAAQDAAAALAQQQADGIGRFRSDSTSSGSGTGTYGLAQQFGSMGLSPAQAYHHIAQLQTEPRDQILDQELYKKGARARGRIKATSGKTERLDSNYRIQRGGKKFFRIGKVIKILWPELSGNSTEGQTVVSDVKYEEETFITKIRWFVVVEEGRESCTCVPISTYGSRGCGKTGLAKWQHCVVYTGKEPPQPLPEEAPRQGERSMLTPIQVKPKEKGSKMFLESRINFGKLYTVEHNVKVLDFGDVHKEHIALLRTQWKWVLKSDLKGNKEKDDSEEEEGNEDEDEGSTQLDTVEEGGEDEGGPDLQIHGTANWPWTTEGQLAFKKGDRILIVEYVDENWAKGYNLSTGAQGTFPRNYVQVDDSE</sequence>
<keyword evidence="1 2" id="KW-0728">SH3 domain</keyword>
<dbReference type="Gene3D" id="2.30.30.40">
    <property type="entry name" value="SH3 Domains"/>
    <property type="match status" value="1"/>
</dbReference>
<dbReference type="PANTHER" id="PTHR35391">
    <property type="entry name" value="C2H2-TYPE DOMAIN-CONTAINING PROTEIN-RELATED"/>
    <property type="match status" value="1"/>
</dbReference>
<organism evidence="5 6">
    <name type="scientific">Venturia inaequalis</name>
    <name type="common">Apple scab fungus</name>
    <dbReference type="NCBI Taxonomy" id="5025"/>
    <lineage>
        <taxon>Eukaryota</taxon>
        <taxon>Fungi</taxon>
        <taxon>Dikarya</taxon>
        <taxon>Ascomycota</taxon>
        <taxon>Pezizomycotina</taxon>
        <taxon>Dothideomycetes</taxon>
        <taxon>Pleosporomycetidae</taxon>
        <taxon>Venturiales</taxon>
        <taxon>Venturiaceae</taxon>
        <taxon>Venturia</taxon>
    </lineage>
</organism>
<dbReference type="Pfam" id="PF00018">
    <property type="entry name" value="SH3_1"/>
    <property type="match status" value="1"/>
</dbReference>
<protein>
    <recommendedName>
        <fullName evidence="4">SH3 domain-containing protein</fullName>
    </recommendedName>
</protein>
<dbReference type="InterPro" id="IPR001452">
    <property type="entry name" value="SH3_domain"/>
</dbReference>
<dbReference type="EMBL" id="WNWQ01000270">
    <property type="protein sequence ID" value="KAE9972220.1"/>
    <property type="molecule type" value="Genomic_DNA"/>
</dbReference>
<dbReference type="InterPro" id="IPR046497">
    <property type="entry name" value="DUF6590"/>
</dbReference>
<reference evidence="5 6" key="1">
    <citation type="submission" date="2019-11" db="EMBL/GenBank/DDBJ databases">
        <title>Venturia inaequalis Genome Resource.</title>
        <authorList>
            <person name="Lichtner F.J."/>
        </authorList>
    </citation>
    <scope>NUCLEOTIDE SEQUENCE [LARGE SCALE GENOMIC DNA]</scope>
    <source>
        <strain evidence="5">Bline_iso_100314</strain>
    </source>
</reference>
<evidence type="ECO:0000259" key="4">
    <source>
        <dbReference type="PROSITE" id="PS50002"/>
    </source>
</evidence>
<dbReference type="InterPro" id="IPR036028">
    <property type="entry name" value="SH3-like_dom_sf"/>
</dbReference>
<evidence type="ECO:0000313" key="6">
    <source>
        <dbReference type="Proteomes" id="UP000433883"/>
    </source>
</evidence>
<gene>
    <name evidence="5" type="ORF">BLS_004144</name>
</gene>
<dbReference type="Pfam" id="PF20233">
    <property type="entry name" value="DUF6590"/>
    <property type="match status" value="1"/>
</dbReference>
<feature type="compositionally biased region" description="Acidic residues" evidence="3">
    <location>
        <begin position="329"/>
        <end position="358"/>
    </location>
</feature>
<name>A0A8H3YSQ3_VENIN</name>
<feature type="domain" description="SH3" evidence="4">
    <location>
        <begin position="360"/>
        <end position="419"/>
    </location>
</feature>
<dbReference type="PROSITE" id="PS50002">
    <property type="entry name" value="SH3"/>
    <property type="match status" value="1"/>
</dbReference>
<dbReference type="Proteomes" id="UP000433883">
    <property type="component" value="Unassembled WGS sequence"/>
</dbReference>
<evidence type="ECO:0000256" key="1">
    <source>
        <dbReference type="ARBA" id="ARBA00022443"/>
    </source>
</evidence>
<feature type="region of interest" description="Disordered" evidence="3">
    <location>
        <begin position="323"/>
        <end position="367"/>
    </location>
</feature>
<dbReference type="PANTHER" id="PTHR35391:SF5">
    <property type="entry name" value="DUF6590 DOMAIN-CONTAINING PROTEIN"/>
    <property type="match status" value="1"/>
</dbReference>
<evidence type="ECO:0000313" key="5">
    <source>
        <dbReference type="EMBL" id="KAE9972220.1"/>
    </source>
</evidence>
<proteinExistence type="predicted"/>
<dbReference type="SMART" id="SM00326">
    <property type="entry name" value="SH3"/>
    <property type="match status" value="1"/>
</dbReference>
<evidence type="ECO:0000256" key="3">
    <source>
        <dbReference type="SAM" id="MobiDB-lite"/>
    </source>
</evidence>
<dbReference type="AlphaFoldDB" id="A0A8H3YSQ3"/>
<evidence type="ECO:0000256" key="2">
    <source>
        <dbReference type="PROSITE-ProRule" id="PRU00192"/>
    </source>
</evidence>
<dbReference type="SUPFAM" id="SSF50044">
    <property type="entry name" value="SH3-domain"/>
    <property type="match status" value="1"/>
</dbReference>
<comment type="caution">
    <text evidence="5">The sequence shown here is derived from an EMBL/GenBank/DDBJ whole genome shotgun (WGS) entry which is preliminary data.</text>
</comment>